<dbReference type="GeneID" id="94826697"/>
<dbReference type="InterPro" id="IPR036770">
    <property type="entry name" value="Ankyrin_rpt-contain_sf"/>
</dbReference>
<dbReference type="InterPro" id="IPR002110">
    <property type="entry name" value="Ankyrin_rpt"/>
</dbReference>
<dbReference type="Gene3D" id="1.25.40.20">
    <property type="entry name" value="Ankyrin repeat-containing domain"/>
    <property type="match status" value="1"/>
</dbReference>
<evidence type="ECO:0000313" key="3">
    <source>
        <dbReference type="Proteomes" id="UP000179807"/>
    </source>
</evidence>
<reference evidence="2" key="1">
    <citation type="submission" date="2016-10" db="EMBL/GenBank/DDBJ databases">
        <authorList>
            <person name="Benchimol M."/>
            <person name="Almeida L.G."/>
            <person name="Vasconcelos A.T."/>
            <person name="Perreira-Neves A."/>
            <person name="Rosa I.A."/>
            <person name="Tasca T."/>
            <person name="Bogo M.R."/>
            <person name="de Souza W."/>
        </authorList>
    </citation>
    <scope>NUCLEOTIDE SEQUENCE [LARGE SCALE GENOMIC DNA]</scope>
    <source>
        <strain evidence="2">K</strain>
    </source>
</reference>
<dbReference type="SMART" id="SM00248">
    <property type="entry name" value="ANK"/>
    <property type="match status" value="4"/>
</dbReference>
<name>A0A1J4KDI7_9EUKA</name>
<keyword evidence="3" id="KW-1185">Reference proteome</keyword>
<dbReference type="PANTHER" id="PTHR24159:SF5">
    <property type="entry name" value="ANK_REP_REGION DOMAIN-CONTAINING PROTEIN"/>
    <property type="match status" value="1"/>
</dbReference>
<comment type="caution">
    <text evidence="2">The sequence shown here is derived from an EMBL/GenBank/DDBJ whole genome shotgun (WGS) entry which is preliminary data.</text>
</comment>
<dbReference type="VEuPathDB" id="TrichDB:TRFO_04592"/>
<protein>
    <submittedName>
        <fullName evidence="2">Uncharacterized protein</fullName>
    </submittedName>
</protein>
<dbReference type="RefSeq" id="XP_068362633.1">
    <property type="nucleotide sequence ID" value="XM_068491993.1"/>
</dbReference>
<feature type="repeat" description="ANK" evidence="1">
    <location>
        <begin position="382"/>
        <end position="414"/>
    </location>
</feature>
<proteinExistence type="predicted"/>
<sequence length="512" mass="58900">MNEDHEIQLEISVIDLLFELEKRAPKDIFDELISLLDINNKTNLWIIGRNLYHVCYGRPNLILELCDIAVRVKAVVDDKLEWSTALSISIITESEFMSCAPHESVFFYGFLCYFDVVDPTKRFLTIYKIFQGSSQFVQETIIIKTLIPLILSCYNIFKTKFPEFLQDIQRILKSNYSELFEELDNFISLNCDLKNIIPFVISKKIQNPNNKNSNYVNETNDIDAKIDNDMSENNLNDRKILSESHYLHVIIAEDDVDSLQRVVSKENFSIDTRVDISLLCCSELLVNKPTILLLSAFYGAIRCFKFLFLNHASVFNEDLSDTSNTIATYAVAGGNIEIIRILIQENIIFTEAFFSSISFHRNDLFYWFLDQNICHINQLSKDEMSSMHFAAESNNLEIALFLVESGVVFNFTTNYYVSDNETPLDLACTYDCIGIVRIICHSYPKIPKVSFVAGLLQAISSNSVEVFKFLIEFCKPMLEHKDVENMKDTHQKSVAQFSDSHDILNILNELDI</sequence>
<dbReference type="Pfam" id="PF12796">
    <property type="entry name" value="Ank_2"/>
    <property type="match status" value="1"/>
</dbReference>
<dbReference type="PROSITE" id="PS50088">
    <property type="entry name" value="ANK_REPEAT"/>
    <property type="match status" value="1"/>
</dbReference>
<accession>A0A1J4KDI7</accession>
<dbReference type="EMBL" id="MLAK01000638">
    <property type="protein sequence ID" value="OHT09497.1"/>
    <property type="molecule type" value="Genomic_DNA"/>
</dbReference>
<dbReference type="PANTHER" id="PTHR24159">
    <property type="match status" value="1"/>
</dbReference>
<dbReference type="Proteomes" id="UP000179807">
    <property type="component" value="Unassembled WGS sequence"/>
</dbReference>
<dbReference type="SUPFAM" id="SSF48403">
    <property type="entry name" value="Ankyrin repeat"/>
    <property type="match status" value="1"/>
</dbReference>
<evidence type="ECO:0000313" key="2">
    <source>
        <dbReference type="EMBL" id="OHT09497.1"/>
    </source>
</evidence>
<dbReference type="AlphaFoldDB" id="A0A1J4KDI7"/>
<evidence type="ECO:0000256" key="1">
    <source>
        <dbReference type="PROSITE-ProRule" id="PRU00023"/>
    </source>
</evidence>
<gene>
    <name evidence="2" type="ORF">TRFO_04592</name>
</gene>
<keyword evidence="1" id="KW-0040">ANK repeat</keyword>
<organism evidence="2 3">
    <name type="scientific">Tritrichomonas foetus</name>
    <dbReference type="NCBI Taxonomy" id="1144522"/>
    <lineage>
        <taxon>Eukaryota</taxon>
        <taxon>Metamonada</taxon>
        <taxon>Parabasalia</taxon>
        <taxon>Tritrichomonadida</taxon>
        <taxon>Tritrichomonadidae</taxon>
        <taxon>Tritrichomonas</taxon>
    </lineage>
</organism>